<accession>A0A0F9LDG8</accession>
<dbReference type="AlphaFoldDB" id="A0A0F9LDG8"/>
<protein>
    <submittedName>
        <fullName evidence="2">Uncharacterized protein</fullName>
    </submittedName>
</protein>
<proteinExistence type="predicted"/>
<organism evidence="2">
    <name type="scientific">marine sediment metagenome</name>
    <dbReference type="NCBI Taxonomy" id="412755"/>
    <lineage>
        <taxon>unclassified sequences</taxon>
        <taxon>metagenomes</taxon>
        <taxon>ecological metagenomes</taxon>
    </lineage>
</organism>
<feature type="compositionally biased region" description="Polar residues" evidence="1">
    <location>
        <begin position="135"/>
        <end position="149"/>
    </location>
</feature>
<feature type="region of interest" description="Disordered" evidence="1">
    <location>
        <begin position="1"/>
        <end position="59"/>
    </location>
</feature>
<gene>
    <name evidence="2" type="ORF">LCGC14_1212800</name>
</gene>
<feature type="region of interest" description="Disordered" evidence="1">
    <location>
        <begin position="132"/>
        <end position="152"/>
    </location>
</feature>
<dbReference type="EMBL" id="LAZR01006325">
    <property type="protein sequence ID" value="KKM92999.1"/>
    <property type="molecule type" value="Genomic_DNA"/>
</dbReference>
<evidence type="ECO:0000256" key="1">
    <source>
        <dbReference type="SAM" id="MobiDB-lite"/>
    </source>
</evidence>
<reference evidence="2" key="1">
    <citation type="journal article" date="2015" name="Nature">
        <title>Complex archaea that bridge the gap between prokaryotes and eukaryotes.</title>
        <authorList>
            <person name="Spang A."/>
            <person name="Saw J.H."/>
            <person name="Jorgensen S.L."/>
            <person name="Zaremba-Niedzwiedzka K."/>
            <person name="Martijn J."/>
            <person name="Lind A.E."/>
            <person name="van Eijk R."/>
            <person name="Schleper C."/>
            <person name="Guy L."/>
            <person name="Ettema T.J."/>
        </authorList>
    </citation>
    <scope>NUCLEOTIDE SEQUENCE</scope>
</reference>
<name>A0A0F9LDG8_9ZZZZ</name>
<comment type="caution">
    <text evidence="2">The sequence shown here is derived from an EMBL/GenBank/DDBJ whole genome shotgun (WGS) entry which is preliminary data.</text>
</comment>
<evidence type="ECO:0000313" key="2">
    <source>
        <dbReference type="EMBL" id="KKM92999.1"/>
    </source>
</evidence>
<sequence length="239" mass="26957">MADELCPTCHSRIGTNSTQESERAQGKQGTDDNGNPIPRWTDDPTFTPRGFSGDAYSERHNTAKKVYIRELQDTRKAQEEEAGFSEALKTQFSDVDVDFLTSARHITELRESTEKLLNEVGSTLEDYFKLDDGGNEQTQNPKIVQSGGNDPQDEWVDVERGREYIGEDGSIKSTFTLPDNTTDPSPTTPQRVHLRAIHFEDLRHPLIVKTRAMLIEPFNGRLYKAKLTSGVTFKDTEEC</sequence>